<evidence type="ECO:0000313" key="2">
    <source>
        <dbReference type="Proteomes" id="UP000887572"/>
    </source>
</evidence>
<organism evidence="2 3">
    <name type="scientific">Globodera rostochiensis</name>
    <name type="common">Golden nematode worm</name>
    <name type="synonym">Heterodera rostochiensis</name>
    <dbReference type="NCBI Taxonomy" id="31243"/>
    <lineage>
        <taxon>Eukaryota</taxon>
        <taxon>Metazoa</taxon>
        <taxon>Ecdysozoa</taxon>
        <taxon>Nematoda</taxon>
        <taxon>Chromadorea</taxon>
        <taxon>Rhabditida</taxon>
        <taxon>Tylenchina</taxon>
        <taxon>Tylenchomorpha</taxon>
        <taxon>Tylenchoidea</taxon>
        <taxon>Heteroderidae</taxon>
        <taxon>Heteroderinae</taxon>
        <taxon>Globodera</taxon>
    </lineage>
</organism>
<feature type="chain" id="PRO_5037691657" evidence="1">
    <location>
        <begin position="20"/>
        <end position="81"/>
    </location>
</feature>
<dbReference type="AlphaFoldDB" id="A0A914IEB8"/>
<dbReference type="WBParaSite" id="Gr19_v10_g9105.t1">
    <property type="protein sequence ID" value="Gr19_v10_g9105.t1"/>
    <property type="gene ID" value="Gr19_v10_g9105"/>
</dbReference>
<sequence>MFVIVWLTTFFFVVPTILAISDEDNCKCPPNEELGQRSCNGFLFVFMRLQRRIAAQLAHESMHSARTMPDEETVNKMDGRK</sequence>
<reference evidence="3" key="1">
    <citation type="submission" date="2022-11" db="UniProtKB">
        <authorList>
            <consortium name="WormBaseParasite"/>
        </authorList>
    </citation>
    <scope>IDENTIFICATION</scope>
</reference>
<protein>
    <submittedName>
        <fullName evidence="3">Secreted protein</fullName>
    </submittedName>
</protein>
<keyword evidence="1" id="KW-0732">Signal</keyword>
<accession>A0A914IEB8</accession>
<dbReference type="Proteomes" id="UP000887572">
    <property type="component" value="Unplaced"/>
</dbReference>
<keyword evidence="2" id="KW-1185">Reference proteome</keyword>
<proteinExistence type="predicted"/>
<evidence type="ECO:0000313" key="3">
    <source>
        <dbReference type="WBParaSite" id="Gr19_v10_g9105.t1"/>
    </source>
</evidence>
<feature type="signal peptide" evidence="1">
    <location>
        <begin position="1"/>
        <end position="19"/>
    </location>
</feature>
<name>A0A914IEB8_GLORO</name>
<evidence type="ECO:0000256" key="1">
    <source>
        <dbReference type="SAM" id="SignalP"/>
    </source>
</evidence>